<dbReference type="Proteomes" id="UP000295070">
    <property type="component" value="Chromosome 5"/>
</dbReference>
<comment type="caution">
    <text evidence="2">The sequence shown here is derived from an EMBL/GenBank/DDBJ whole genome shotgun (WGS) entry which is preliminary data.</text>
</comment>
<sequence>MCRMELIPRIGIYTPIIPVGMTPGQLIMDTAPTKHPASMLETFPPTLENVYTAYNDLAPRWFLLGIGRRLRFSTVTVKDEGPCGRGRHCAMETGGTGSTSGSQHRALRAGRSPQPPAPSPQLGALCRGLGKERAQ</sequence>
<protein>
    <submittedName>
        <fullName evidence="2">Uncharacterized protein</fullName>
    </submittedName>
</protein>
<reference evidence="2 3" key="1">
    <citation type="submission" date="2019-01" db="EMBL/GenBank/DDBJ databases">
        <title>A chromosome-scale genome assembly of the yellow perch, Perca flavescens.</title>
        <authorList>
            <person name="Feron R."/>
            <person name="Morvezen R."/>
            <person name="Bestin A."/>
            <person name="Haffray P."/>
            <person name="Klopp C."/>
            <person name="Zahm M."/>
            <person name="Cabau C."/>
            <person name="Roques C."/>
            <person name="Donnadieu C."/>
            <person name="Bouchez O."/>
            <person name="Christie M."/>
            <person name="Larson W."/>
            <person name="Guiguen Y."/>
        </authorList>
    </citation>
    <scope>NUCLEOTIDE SEQUENCE [LARGE SCALE GENOMIC DNA]</scope>
    <source>
        <strain evidence="2">YP-PL-M2</strain>
        <tissue evidence="2">Blood</tissue>
    </source>
</reference>
<accession>A0A484DCP0</accession>
<dbReference type="AlphaFoldDB" id="A0A484DCP0"/>
<proteinExistence type="predicted"/>
<name>A0A484DCP0_PERFV</name>
<feature type="region of interest" description="Disordered" evidence="1">
    <location>
        <begin position="79"/>
        <end position="135"/>
    </location>
</feature>
<gene>
    <name evidence="2" type="ORF">EPR50_G00046240</name>
</gene>
<dbReference type="EMBL" id="SCKG01000005">
    <property type="protein sequence ID" value="TDH12390.1"/>
    <property type="molecule type" value="Genomic_DNA"/>
</dbReference>
<evidence type="ECO:0000313" key="3">
    <source>
        <dbReference type="Proteomes" id="UP000295070"/>
    </source>
</evidence>
<evidence type="ECO:0000256" key="1">
    <source>
        <dbReference type="SAM" id="MobiDB-lite"/>
    </source>
</evidence>
<evidence type="ECO:0000313" key="2">
    <source>
        <dbReference type="EMBL" id="TDH12390.1"/>
    </source>
</evidence>
<organism evidence="2 3">
    <name type="scientific">Perca flavescens</name>
    <name type="common">American yellow perch</name>
    <name type="synonym">Morone flavescens</name>
    <dbReference type="NCBI Taxonomy" id="8167"/>
    <lineage>
        <taxon>Eukaryota</taxon>
        <taxon>Metazoa</taxon>
        <taxon>Chordata</taxon>
        <taxon>Craniata</taxon>
        <taxon>Vertebrata</taxon>
        <taxon>Euteleostomi</taxon>
        <taxon>Actinopterygii</taxon>
        <taxon>Neopterygii</taxon>
        <taxon>Teleostei</taxon>
        <taxon>Neoteleostei</taxon>
        <taxon>Acanthomorphata</taxon>
        <taxon>Eupercaria</taxon>
        <taxon>Perciformes</taxon>
        <taxon>Percoidei</taxon>
        <taxon>Percidae</taxon>
        <taxon>Percinae</taxon>
        <taxon>Perca</taxon>
    </lineage>
</organism>
<keyword evidence="3" id="KW-1185">Reference proteome</keyword>